<evidence type="ECO:0000256" key="8">
    <source>
        <dbReference type="ARBA" id="ARBA00022989"/>
    </source>
</evidence>
<evidence type="ECO:0000256" key="5">
    <source>
        <dbReference type="ARBA" id="ARBA00022723"/>
    </source>
</evidence>
<dbReference type="Pfam" id="PF17047">
    <property type="entry name" value="SMP_LBD"/>
    <property type="match status" value="1"/>
</dbReference>
<dbReference type="PROSITE" id="PS51257">
    <property type="entry name" value="PROKAR_LIPOPROTEIN"/>
    <property type="match status" value="1"/>
</dbReference>
<evidence type="ECO:0000256" key="11">
    <source>
        <dbReference type="ARBA" id="ARBA00023136"/>
    </source>
</evidence>
<dbReference type="FunFam" id="2.60.40.150:FF:000066">
    <property type="entry name" value="Extended synaptotagmin-2"/>
    <property type="match status" value="1"/>
</dbReference>
<dbReference type="GO" id="GO:0006869">
    <property type="term" value="P:lipid transport"/>
    <property type="evidence" value="ECO:0007669"/>
    <property type="project" value="UniProtKB-KW"/>
</dbReference>
<keyword evidence="7" id="KW-0106">Calcium</keyword>
<protein>
    <recommendedName>
        <fullName evidence="15">Extended synaptotagmin-3</fullName>
    </recommendedName>
</protein>
<dbReference type="Gene3D" id="2.60.40.150">
    <property type="entry name" value="C2 domain"/>
    <property type="match status" value="2"/>
</dbReference>
<feature type="compositionally biased region" description="Polar residues" evidence="12">
    <location>
        <begin position="780"/>
        <end position="796"/>
    </location>
</feature>
<reference evidence="14" key="1">
    <citation type="submission" date="2015-06" db="UniProtKB">
        <authorList>
            <consortium name="EnsemblPlants"/>
        </authorList>
    </citation>
    <scope>IDENTIFICATION</scope>
</reference>
<evidence type="ECO:0000256" key="1">
    <source>
        <dbReference type="ARBA" id="ARBA00004167"/>
    </source>
</evidence>
<keyword evidence="3" id="KW-0813">Transport</keyword>
<dbReference type="PROSITE" id="PS51847">
    <property type="entry name" value="SMP"/>
    <property type="match status" value="1"/>
</dbReference>
<keyword evidence="4 13" id="KW-0812">Transmembrane</keyword>
<keyword evidence="9" id="KW-0445">Lipid transport</keyword>
<organism evidence="14">
    <name type="scientific">Aegilops tauschii</name>
    <name type="common">Tausch's goatgrass</name>
    <name type="synonym">Aegilops squarrosa</name>
    <dbReference type="NCBI Taxonomy" id="37682"/>
    <lineage>
        <taxon>Eukaryota</taxon>
        <taxon>Viridiplantae</taxon>
        <taxon>Streptophyta</taxon>
        <taxon>Embryophyta</taxon>
        <taxon>Tracheophyta</taxon>
        <taxon>Spermatophyta</taxon>
        <taxon>Magnoliopsida</taxon>
        <taxon>Liliopsida</taxon>
        <taxon>Poales</taxon>
        <taxon>Poaceae</taxon>
        <taxon>BOP clade</taxon>
        <taxon>Pooideae</taxon>
        <taxon>Triticodae</taxon>
        <taxon>Triticeae</taxon>
        <taxon>Triticinae</taxon>
        <taxon>Aegilops</taxon>
    </lineage>
</organism>
<dbReference type="AlphaFoldDB" id="R7W7P4"/>
<dbReference type="InterPro" id="IPR035892">
    <property type="entry name" value="C2_domain_sf"/>
</dbReference>
<keyword evidence="5" id="KW-0479">Metal-binding</keyword>
<dbReference type="FunFam" id="2.60.40.150:FF:000102">
    <property type="entry name" value="Synaptotagmin-2 isoform A"/>
    <property type="match status" value="1"/>
</dbReference>
<dbReference type="InterPro" id="IPR058594">
    <property type="entry name" value="PB1-like_dom_pln"/>
</dbReference>
<dbReference type="PROSITE" id="PS50004">
    <property type="entry name" value="C2"/>
    <property type="match status" value="2"/>
</dbReference>
<evidence type="ECO:0000256" key="12">
    <source>
        <dbReference type="SAM" id="MobiDB-lite"/>
    </source>
</evidence>
<evidence type="ECO:0000256" key="3">
    <source>
        <dbReference type="ARBA" id="ARBA00022448"/>
    </source>
</evidence>
<keyword evidence="10" id="KW-0446">Lipid-binding</keyword>
<name>R7W7P4_AEGTA</name>
<evidence type="ECO:0000256" key="9">
    <source>
        <dbReference type="ARBA" id="ARBA00023055"/>
    </source>
</evidence>
<sequence length="893" mass="101757">MRLVGGLLGFGLGLPLGLAAACLVYLRFFAPRRRLQVAADDYSNGRTRGAIADRRDMKRLRLMVPILLGHFTSEWFSAMVLMTWTYESIDPKCPDTFKEHAAKDPVVRPLRDLDYETLQTMVQDIPLWVKYPDYERIDWMNKFICDMWPFLDKAMCKIIRGVAKPICDQYVGKYGIESIEFGNLTLGALPPTLQGIKVYEMREKELVIEPVIRWASIANVTVDVKVHSFKLSAQLLDLHVMLTPRVTLKPLVPSFPCFASLCVSLMEKPHVDFGLKLLGGDVMAIPGLYRFIQEQISKQIAILYHWPKVIEVPILDGASGATKKPVGVLNVKVIRAMNLPKMDLLGKSDPYVKLRLSGERLPSKKTSVKMSNLNPEWNEHFRLVVKDPETQVLELQMFDWEKVKMHDKMGVQVIPLRLLTPYESKLFTLDLLRSMNPNDQQNKKNRGKLVVELTFDPFREENSTSPLISDGEGNISLKRDVPDGGGVLLVSVENAEDVEGKRHTNPYAVVLFRGEKRETKVIRKARDPRWNEEFQFVVDEAPMDEKIHIEIRSRRRRLLPFRTQESLGHVNINLVDVVNNGRINEKYHLINSRNGKLQLEIKWNTDGIIGNMIKGASSVPLPGSHPFVTRHLLKFSLSDWVFAWRTELSKSYVDGKDVVFDGCEVDTWSPLWLTDFMQQLGYSDQSNYILYWLLPGKNLADGLRIVDCDTDTLHMTAVVPKFQYFQLFVDHKDMTFDNAIDDIHVSGTPDLPAVLSPKSPQFNTGIRGSPRFKVKAQKGNLNQCPQGSNNVGSSSVPPMAESVGHELRRSRRKLVVEEEICSEKDSGSDDSKDDDDLYEEWVDDKFEQKKKKKSKLEQDSDYESDELQELQDSELEESDSAEEVEVVDALDSD</sequence>
<dbReference type="PRINTS" id="PR00360">
    <property type="entry name" value="C2DOMAIN"/>
</dbReference>
<dbReference type="InterPro" id="IPR045050">
    <property type="entry name" value="Synaptotagmin_plant"/>
</dbReference>
<feature type="transmembrane region" description="Helical" evidence="13">
    <location>
        <begin position="62"/>
        <end position="86"/>
    </location>
</feature>
<dbReference type="Pfam" id="PF26130">
    <property type="entry name" value="PB1-like"/>
    <property type="match status" value="1"/>
</dbReference>
<evidence type="ECO:0000313" key="14">
    <source>
        <dbReference type="EnsemblPlants" id="EMT17912"/>
    </source>
</evidence>
<dbReference type="InterPro" id="IPR000008">
    <property type="entry name" value="C2_dom"/>
</dbReference>
<evidence type="ECO:0000256" key="6">
    <source>
        <dbReference type="ARBA" id="ARBA00022737"/>
    </source>
</evidence>
<dbReference type="GO" id="GO:0016020">
    <property type="term" value="C:membrane"/>
    <property type="evidence" value="ECO:0007669"/>
    <property type="project" value="UniProtKB-SubCell"/>
</dbReference>
<evidence type="ECO:0000256" key="4">
    <source>
        <dbReference type="ARBA" id="ARBA00022692"/>
    </source>
</evidence>
<evidence type="ECO:0000256" key="13">
    <source>
        <dbReference type="SAM" id="Phobius"/>
    </source>
</evidence>
<dbReference type="GO" id="GO:0046872">
    <property type="term" value="F:metal ion binding"/>
    <property type="evidence" value="ECO:0007669"/>
    <property type="project" value="UniProtKB-KW"/>
</dbReference>
<keyword evidence="6" id="KW-0677">Repeat</keyword>
<feature type="region of interest" description="Disordered" evidence="12">
    <location>
        <begin position="780"/>
        <end position="808"/>
    </location>
</feature>
<comment type="similarity">
    <text evidence="2">Belongs to the synaptotagmin family.</text>
</comment>
<dbReference type="Pfam" id="PF00168">
    <property type="entry name" value="C2"/>
    <property type="match status" value="2"/>
</dbReference>
<dbReference type="SMART" id="SM00239">
    <property type="entry name" value="C2"/>
    <property type="match status" value="2"/>
</dbReference>
<proteinExistence type="inferred from homology"/>
<feature type="compositionally biased region" description="Acidic residues" evidence="12">
    <location>
        <begin position="859"/>
        <end position="893"/>
    </location>
</feature>
<dbReference type="PANTHER" id="PTHR10774:SF217">
    <property type="entry name" value="OS06G0685300 PROTEIN"/>
    <property type="match status" value="1"/>
</dbReference>
<keyword evidence="8 13" id="KW-1133">Transmembrane helix</keyword>
<dbReference type="EnsemblPlants" id="EMT17912">
    <property type="protein sequence ID" value="EMT17912"/>
    <property type="gene ID" value="F775_22588"/>
</dbReference>
<accession>R7W7P4</accession>
<keyword evidence="11 13" id="KW-0472">Membrane</keyword>
<dbReference type="GO" id="GO:0008289">
    <property type="term" value="F:lipid binding"/>
    <property type="evidence" value="ECO:0007669"/>
    <property type="project" value="UniProtKB-KW"/>
</dbReference>
<dbReference type="CDD" id="cd21677">
    <property type="entry name" value="SMP_SYT"/>
    <property type="match status" value="1"/>
</dbReference>
<dbReference type="CDD" id="cd00030">
    <property type="entry name" value="C2"/>
    <property type="match status" value="2"/>
</dbReference>
<dbReference type="GO" id="GO:0005783">
    <property type="term" value="C:endoplasmic reticulum"/>
    <property type="evidence" value="ECO:0007669"/>
    <property type="project" value="TreeGrafter"/>
</dbReference>
<evidence type="ECO:0000256" key="2">
    <source>
        <dbReference type="ARBA" id="ARBA00006996"/>
    </source>
</evidence>
<dbReference type="PANTHER" id="PTHR10774">
    <property type="entry name" value="EXTENDED SYNAPTOTAGMIN-RELATED"/>
    <property type="match status" value="1"/>
</dbReference>
<dbReference type="InterPro" id="IPR039010">
    <property type="entry name" value="Synaptotagmin_SMP"/>
</dbReference>
<comment type="subcellular location">
    <subcellularLocation>
        <location evidence="1">Membrane</location>
        <topology evidence="1">Single-pass membrane protein</topology>
    </subcellularLocation>
</comment>
<evidence type="ECO:0000256" key="7">
    <source>
        <dbReference type="ARBA" id="ARBA00022837"/>
    </source>
</evidence>
<dbReference type="SUPFAM" id="SSF49562">
    <property type="entry name" value="C2 domain (Calcium/lipid-binding domain, CaLB)"/>
    <property type="match status" value="2"/>
</dbReference>
<feature type="region of interest" description="Disordered" evidence="12">
    <location>
        <begin position="847"/>
        <end position="893"/>
    </location>
</feature>
<feature type="transmembrane region" description="Helical" evidence="13">
    <location>
        <begin position="6"/>
        <end position="26"/>
    </location>
</feature>
<dbReference type="ExpressionAtlas" id="R7W7P4">
    <property type="expression patterns" value="baseline"/>
</dbReference>
<evidence type="ECO:0000256" key="10">
    <source>
        <dbReference type="ARBA" id="ARBA00023121"/>
    </source>
</evidence>
<evidence type="ECO:0008006" key="15">
    <source>
        <dbReference type="Google" id="ProtNLM"/>
    </source>
</evidence>
<dbReference type="InterPro" id="IPR031468">
    <property type="entry name" value="SMP_LBD"/>
</dbReference>